<evidence type="ECO:0000256" key="3">
    <source>
        <dbReference type="ARBA" id="ARBA00022729"/>
    </source>
</evidence>
<comment type="similarity">
    <text evidence="2">Belongs to the bacterial solute-binding protein SsuA/TauA family.</text>
</comment>
<protein>
    <submittedName>
        <fullName evidence="5">ABC transporter substrate-binding protein</fullName>
    </submittedName>
</protein>
<feature type="signal peptide" evidence="4">
    <location>
        <begin position="1"/>
        <end position="21"/>
    </location>
</feature>
<organism evidence="5 6">
    <name type="scientific">Funiculus sociatus GB2-A5</name>
    <dbReference type="NCBI Taxonomy" id="2933946"/>
    <lineage>
        <taxon>Bacteria</taxon>
        <taxon>Bacillati</taxon>
        <taxon>Cyanobacteriota</taxon>
        <taxon>Cyanophyceae</taxon>
        <taxon>Coleofasciculales</taxon>
        <taxon>Coleofasciculaceae</taxon>
        <taxon>Funiculus</taxon>
    </lineage>
</organism>
<accession>A0ABV0JJR5</accession>
<evidence type="ECO:0000256" key="2">
    <source>
        <dbReference type="ARBA" id="ARBA00010742"/>
    </source>
</evidence>
<comment type="caution">
    <text evidence="5">The sequence shown here is derived from an EMBL/GenBank/DDBJ whole genome shotgun (WGS) entry which is preliminary data.</text>
</comment>
<keyword evidence="3 4" id="KW-0732">Signal</keyword>
<gene>
    <name evidence="5" type="ORF">NDI37_04275</name>
</gene>
<sequence>MKSRFFRFVSLLLLSIVLVTACNGRTSITSKPELPPLRIAYNLWPGYFPMEIASEQGFFAKQGVEVEPVYSENYLGVVSDFSAGKYDGIIVTLGGVMSIIGKNPDIHIVLETDQSAGADTVVVQRDIKSIADLKGKRLGVKLGDYGELFVVKMLESNGLTTDDVTLVDIEGEAIPARIKSGNIQAGQTWYPYTLEAVKAGAKVLFTSKQTPGLIPNVIVFRSNVIRDRPAQIKAFVRAWFQAQDYWKANPEASKSLIAKRLKIQPETVSTDNIHLSTLPDNLKAFTPGFTEKSLYHTTKLYADFSIRTGGLSAAPDVQKLIVPSFVQQVQSGS</sequence>
<dbReference type="PANTHER" id="PTHR30024:SF47">
    <property type="entry name" value="TAURINE-BINDING PERIPLASMIC PROTEIN"/>
    <property type="match status" value="1"/>
</dbReference>
<evidence type="ECO:0000256" key="4">
    <source>
        <dbReference type="SAM" id="SignalP"/>
    </source>
</evidence>
<evidence type="ECO:0000313" key="5">
    <source>
        <dbReference type="EMBL" id="MEP0863682.1"/>
    </source>
</evidence>
<dbReference type="EMBL" id="JAMPKK010000006">
    <property type="protein sequence ID" value="MEP0863682.1"/>
    <property type="molecule type" value="Genomic_DNA"/>
</dbReference>
<evidence type="ECO:0000256" key="1">
    <source>
        <dbReference type="ARBA" id="ARBA00004418"/>
    </source>
</evidence>
<dbReference type="Gene3D" id="3.40.190.10">
    <property type="entry name" value="Periplasmic binding protein-like II"/>
    <property type="match status" value="2"/>
</dbReference>
<dbReference type="Proteomes" id="UP001442494">
    <property type="component" value="Unassembled WGS sequence"/>
</dbReference>
<feature type="chain" id="PRO_5047300435" evidence="4">
    <location>
        <begin position="22"/>
        <end position="333"/>
    </location>
</feature>
<evidence type="ECO:0000313" key="6">
    <source>
        <dbReference type="Proteomes" id="UP001442494"/>
    </source>
</evidence>
<dbReference type="RefSeq" id="WP_190422507.1">
    <property type="nucleotide sequence ID" value="NZ_JAMPKK010000006.1"/>
</dbReference>
<reference evidence="5 6" key="1">
    <citation type="submission" date="2022-04" db="EMBL/GenBank/DDBJ databases">
        <title>Positive selection, recombination, and allopatry shape intraspecific diversity of widespread and dominant cyanobacteria.</title>
        <authorList>
            <person name="Wei J."/>
            <person name="Shu W."/>
            <person name="Hu C."/>
        </authorList>
    </citation>
    <scope>NUCLEOTIDE SEQUENCE [LARGE SCALE GENOMIC DNA]</scope>
    <source>
        <strain evidence="5 6">GB2-A5</strain>
    </source>
</reference>
<dbReference type="Pfam" id="PF13379">
    <property type="entry name" value="NMT1_2"/>
    <property type="match status" value="1"/>
</dbReference>
<proteinExistence type="inferred from homology"/>
<comment type="subcellular location">
    <subcellularLocation>
        <location evidence="1">Periplasm</location>
    </subcellularLocation>
</comment>
<keyword evidence="6" id="KW-1185">Reference proteome</keyword>
<dbReference type="SUPFAM" id="SSF53850">
    <property type="entry name" value="Periplasmic binding protein-like II"/>
    <property type="match status" value="1"/>
</dbReference>
<dbReference type="PANTHER" id="PTHR30024">
    <property type="entry name" value="ALIPHATIC SULFONATES-BINDING PROTEIN-RELATED"/>
    <property type="match status" value="1"/>
</dbReference>
<dbReference type="PROSITE" id="PS51257">
    <property type="entry name" value="PROKAR_LIPOPROTEIN"/>
    <property type="match status" value="1"/>
</dbReference>
<name>A0ABV0JJR5_9CYAN</name>